<feature type="domain" description="SnoaL-like" evidence="1">
    <location>
        <begin position="18"/>
        <end position="106"/>
    </location>
</feature>
<gene>
    <name evidence="2" type="ordered locus">MODMU_4067</name>
</gene>
<dbReference type="eggNOG" id="COG3631">
    <property type="taxonomic scope" value="Bacteria"/>
</dbReference>
<organism evidence="2 3">
    <name type="scientific">Modestobacter italicus (strain DSM 44449 / CECT 9708 / BC 501)</name>
    <dbReference type="NCBI Taxonomy" id="2732864"/>
    <lineage>
        <taxon>Bacteria</taxon>
        <taxon>Bacillati</taxon>
        <taxon>Actinomycetota</taxon>
        <taxon>Actinomycetes</taxon>
        <taxon>Geodermatophilales</taxon>
        <taxon>Geodermatophilaceae</taxon>
        <taxon>Modestobacter</taxon>
    </lineage>
</organism>
<evidence type="ECO:0000313" key="2">
    <source>
        <dbReference type="EMBL" id="CCH89468.1"/>
    </source>
</evidence>
<dbReference type="Pfam" id="PF12680">
    <property type="entry name" value="SnoaL_2"/>
    <property type="match status" value="1"/>
</dbReference>
<protein>
    <recommendedName>
        <fullName evidence="1">SnoaL-like domain-containing protein</fullName>
    </recommendedName>
</protein>
<proteinExistence type="predicted"/>
<evidence type="ECO:0000259" key="1">
    <source>
        <dbReference type="Pfam" id="PF12680"/>
    </source>
</evidence>
<dbReference type="AlphaFoldDB" id="I4F1F5"/>
<dbReference type="Gene3D" id="3.10.450.50">
    <property type="match status" value="1"/>
</dbReference>
<evidence type="ECO:0000313" key="3">
    <source>
        <dbReference type="Proteomes" id="UP000006461"/>
    </source>
</evidence>
<dbReference type="EMBL" id="FO203431">
    <property type="protein sequence ID" value="CCH89468.1"/>
    <property type="molecule type" value="Genomic_DNA"/>
</dbReference>
<accession>I4F1F5</accession>
<dbReference type="HOGENOM" id="CLU_148715_1_1_11"/>
<keyword evidence="3" id="KW-1185">Reference proteome</keyword>
<dbReference type="InterPro" id="IPR037401">
    <property type="entry name" value="SnoaL-like"/>
</dbReference>
<name>I4F1F5_MODI5</name>
<dbReference type="OrthoDB" id="8684708at2"/>
<dbReference type="SUPFAM" id="SSF54427">
    <property type="entry name" value="NTF2-like"/>
    <property type="match status" value="1"/>
</dbReference>
<dbReference type="InterPro" id="IPR032710">
    <property type="entry name" value="NTF2-like_dom_sf"/>
</dbReference>
<dbReference type="OMA" id="IVEIRTW"/>
<dbReference type="STRING" id="477641.MODMU_4067"/>
<dbReference type="KEGG" id="mmar:MODMU_4067"/>
<dbReference type="Proteomes" id="UP000006461">
    <property type="component" value="Chromosome"/>
</dbReference>
<reference evidence="2 3" key="1">
    <citation type="journal article" date="2012" name="J. Bacteriol.">
        <title>Genome Sequence of Radiation-Resistant Modestobacter marinus Strain BC501, a Representative Actinobacterium That Thrives on Calcareous Stone Surfaces.</title>
        <authorList>
            <person name="Normand P."/>
            <person name="Gury J."/>
            <person name="Pujic P."/>
            <person name="Chouaia B."/>
            <person name="Crotti E."/>
            <person name="Brusetti L."/>
            <person name="Daffonchio D."/>
            <person name="Vacherie B."/>
            <person name="Barbe V."/>
            <person name="Medigue C."/>
            <person name="Calteau A."/>
            <person name="Ghodhbane-Gtari F."/>
            <person name="Essoussi I."/>
            <person name="Nouioui I."/>
            <person name="Abbassi-Ghozzi I."/>
            <person name="Gtari M."/>
        </authorList>
    </citation>
    <scope>NUCLEOTIDE SEQUENCE [LARGE SCALE GENOMIC DNA]</scope>
    <source>
        <strain evidence="3">BC 501</strain>
    </source>
</reference>
<sequence>MTTSTTPTELPAVIRGYLTAEDPDAALHTFTDDAVVVDEGATHRGTDAVLGWLHRAASEYTYTAELTGAERIDPDHWLAVQHLVGDFPGGVVDLRYHFTLRDDRIAGLTIAP</sequence>